<reference evidence="1 2" key="1">
    <citation type="submission" date="2009-02" db="EMBL/GenBank/DDBJ databases">
        <title>Draft genome sequence of Bifidobacterium pseudocatenulatum (DSM 20438).</title>
        <authorList>
            <person name="Sudarsanam P."/>
            <person name="Ley R."/>
            <person name="Guruge J."/>
            <person name="Turnbaugh P.J."/>
            <person name="Mahowald M."/>
            <person name="Liep D."/>
            <person name="Gordon J."/>
        </authorList>
    </citation>
    <scope>NUCLEOTIDE SEQUENCE [LARGE SCALE GENOMIC DNA]</scope>
    <source>
        <strain evidence="1 2">DSM 20438</strain>
    </source>
</reference>
<dbReference type="AlphaFoldDB" id="C0BT92"/>
<evidence type="ECO:0000313" key="2">
    <source>
        <dbReference type="Proteomes" id="UP000003875"/>
    </source>
</evidence>
<reference evidence="1 2" key="2">
    <citation type="submission" date="2009-02" db="EMBL/GenBank/DDBJ databases">
        <authorList>
            <person name="Fulton L."/>
            <person name="Clifton S."/>
            <person name="Fulton B."/>
            <person name="Xu J."/>
            <person name="Minx P."/>
            <person name="Pepin K.H."/>
            <person name="Johnson M."/>
            <person name="Bhonagiri V."/>
            <person name="Nash W.E."/>
            <person name="Mardis E.R."/>
            <person name="Wilson R.K."/>
        </authorList>
    </citation>
    <scope>NUCLEOTIDE SEQUENCE [LARGE SCALE GENOMIC DNA]</scope>
    <source>
        <strain evidence="1 2">DSM 20438</strain>
    </source>
</reference>
<dbReference type="KEGG" id="bpsc:BBPC_0869"/>
<organism evidence="1 2">
    <name type="scientific">Bifidobacterium pseudocatenulatum DSM 20438 = JCM 1200 = LMG 10505</name>
    <dbReference type="NCBI Taxonomy" id="547043"/>
    <lineage>
        <taxon>Bacteria</taxon>
        <taxon>Bacillati</taxon>
        <taxon>Actinomycetota</taxon>
        <taxon>Actinomycetes</taxon>
        <taxon>Bifidobacteriales</taxon>
        <taxon>Bifidobacteriaceae</taxon>
        <taxon>Bifidobacterium</taxon>
    </lineage>
</organism>
<gene>
    <name evidence="1" type="ORF">BIFPSEUDO_03612</name>
</gene>
<dbReference type="Proteomes" id="UP000003875">
    <property type="component" value="Unassembled WGS sequence"/>
</dbReference>
<dbReference type="PATRIC" id="fig|547043.19.peg.904"/>
<dbReference type="EMBL" id="ABXX02000003">
    <property type="protein sequence ID" value="EEG70593.1"/>
    <property type="molecule type" value="Genomic_DNA"/>
</dbReference>
<name>C0BT92_BIFPS</name>
<sequence>MLVGLTRQAGPLPLGEHLTGFVEHGLWGFQLCAILVKLQLVFSRP</sequence>
<evidence type="ECO:0000313" key="1">
    <source>
        <dbReference type="EMBL" id="EEG70593.1"/>
    </source>
</evidence>
<protein>
    <submittedName>
        <fullName evidence="1">Uncharacterized protein</fullName>
    </submittedName>
</protein>
<comment type="caution">
    <text evidence="1">The sequence shown here is derived from an EMBL/GenBank/DDBJ whole genome shotgun (WGS) entry which is preliminary data.</text>
</comment>
<proteinExistence type="predicted"/>
<accession>C0BT92</accession>